<proteinExistence type="predicted"/>
<evidence type="ECO:0000256" key="2">
    <source>
        <dbReference type="SAM" id="MobiDB-lite"/>
    </source>
</evidence>
<feature type="region of interest" description="Disordered" evidence="2">
    <location>
        <begin position="324"/>
        <end position="382"/>
    </location>
</feature>
<protein>
    <submittedName>
        <fullName evidence="3">Uncharacterized protein</fullName>
    </submittedName>
</protein>
<evidence type="ECO:0000313" key="3">
    <source>
        <dbReference type="EMBL" id="KAL1872779.1"/>
    </source>
</evidence>
<feature type="compositionally biased region" description="Polar residues" evidence="2">
    <location>
        <begin position="16"/>
        <end position="33"/>
    </location>
</feature>
<feature type="region of interest" description="Disordered" evidence="2">
    <location>
        <begin position="1"/>
        <end position="33"/>
    </location>
</feature>
<evidence type="ECO:0000256" key="1">
    <source>
        <dbReference type="SAM" id="Coils"/>
    </source>
</evidence>
<feature type="compositionally biased region" description="Basic residues" evidence="2">
    <location>
        <begin position="348"/>
        <end position="367"/>
    </location>
</feature>
<feature type="coiled-coil region" evidence="1">
    <location>
        <begin position="212"/>
        <end position="288"/>
    </location>
</feature>
<feature type="coiled-coil region" evidence="1">
    <location>
        <begin position="121"/>
        <end position="155"/>
    </location>
</feature>
<gene>
    <name evidence="3" type="ORF">VTK73DRAFT_1329</name>
</gene>
<accession>A0ABR3XAX1</accession>
<keyword evidence="1" id="KW-0175">Coiled coil</keyword>
<comment type="caution">
    <text evidence="3">The sequence shown here is derived from an EMBL/GenBank/DDBJ whole genome shotgun (WGS) entry which is preliminary data.</text>
</comment>
<sequence length="382" mass="43352">MTRYKGRARHRKQAVSLASIQESSTSEPASSTQIKAREQLAALFTLVNAIHTRWLPRTRIPAPIPRPTLSGTGGSASRTRIARFSTLKLVDLKDTTATCFKKVSFLCWVIFRCYLESAARKRELDGNLALEQERAETLEQENQSLRDENTGLVELQGSLNDRLLASKNDILERDGMVLRLERQIEALKEESCGRQETINSLNCSSKAQKEAAVKLQLDIQLKERGIDDLQREVQGLKKELGLLQQKSERQQKTIRGLRRNVRGRQKVITTLRNNIQMQQQEAQNTQEVNLGLEQVIKGLRKKNSNLEAVYQDMLYFIQETKVTTPATSQPVPAPSDLTTLARYPPASRSKKAKTKKPTAFHFVRRKSNPGSCYVERRHSRST</sequence>
<reference evidence="3 4" key="1">
    <citation type="journal article" date="2024" name="Commun. Biol.">
        <title>Comparative genomic analysis of thermophilic fungi reveals convergent evolutionary adaptations and gene losses.</title>
        <authorList>
            <person name="Steindorff A.S."/>
            <person name="Aguilar-Pontes M.V."/>
            <person name="Robinson A.J."/>
            <person name="Andreopoulos B."/>
            <person name="LaButti K."/>
            <person name="Kuo A."/>
            <person name="Mondo S."/>
            <person name="Riley R."/>
            <person name="Otillar R."/>
            <person name="Haridas S."/>
            <person name="Lipzen A."/>
            <person name="Grimwood J."/>
            <person name="Schmutz J."/>
            <person name="Clum A."/>
            <person name="Reid I.D."/>
            <person name="Moisan M.C."/>
            <person name="Butler G."/>
            <person name="Nguyen T.T.M."/>
            <person name="Dewar K."/>
            <person name="Conant G."/>
            <person name="Drula E."/>
            <person name="Henrissat B."/>
            <person name="Hansel C."/>
            <person name="Singer S."/>
            <person name="Hutchinson M.I."/>
            <person name="de Vries R.P."/>
            <person name="Natvig D.O."/>
            <person name="Powell A.J."/>
            <person name="Tsang A."/>
            <person name="Grigoriev I.V."/>
        </authorList>
    </citation>
    <scope>NUCLEOTIDE SEQUENCE [LARGE SCALE GENOMIC DNA]</scope>
    <source>
        <strain evidence="3 4">ATCC 24622</strain>
    </source>
</reference>
<dbReference type="Proteomes" id="UP001586593">
    <property type="component" value="Unassembled WGS sequence"/>
</dbReference>
<organism evidence="3 4">
    <name type="scientific">Phialemonium thermophilum</name>
    <dbReference type="NCBI Taxonomy" id="223376"/>
    <lineage>
        <taxon>Eukaryota</taxon>
        <taxon>Fungi</taxon>
        <taxon>Dikarya</taxon>
        <taxon>Ascomycota</taxon>
        <taxon>Pezizomycotina</taxon>
        <taxon>Sordariomycetes</taxon>
        <taxon>Sordariomycetidae</taxon>
        <taxon>Cephalothecales</taxon>
        <taxon>Cephalothecaceae</taxon>
        <taxon>Phialemonium</taxon>
    </lineage>
</organism>
<keyword evidence="4" id="KW-1185">Reference proteome</keyword>
<dbReference type="EMBL" id="JAZHXJ010000132">
    <property type="protein sequence ID" value="KAL1872779.1"/>
    <property type="molecule type" value="Genomic_DNA"/>
</dbReference>
<evidence type="ECO:0000313" key="4">
    <source>
        <dbReference type="Proteomes" id="UP001586593"/>
    </source>
</evidence>
<name>A0ABR3XAX1_9PEZI</name>
<feature type="compositionally biased region" description="Basic residues" evidence="2">
    <location>
        <begin position="1"/>
        <end position="13"/>
    </location>
</feature>